<feature type="region of interest" description="Disordered" evidence="3">
    <location>
        <begin position="106"/>
        <end position="152"/>
    </location>
</feature>
<reference evidence="6" key="1">
    <citation type="submission" date="2017-08" db="EMBL/GenBank/DDBJ databases">
        <authorList>
            <person name="Polle J.E."/>
            <person name="Barry K."/>
            <person name="Cushman J."/>
            <person name="Schmutz J."/>
            <person name="Tran D."/>
            <person name="Hathwaick L.T."/>
            <person name="Yim W.C."/>
            <person name="Jenkins J."/>
            <person name="Mckie-Krisberg Z.M."/>
            <person name="Prochnik S."/>
            <person name="Lindquist E."/>
            <person name="Dockter R.B."/>
            <person name="Adam C."/>
            <person name="Molina H."/>
            <person name="Bunkerborg J."/>
            <person name="Jin E."/>
            <person name="Buchheim M."/>
            <person name="Magnuson J."/>
        </authorList>
    </citation>
    <scope>NUCLEOTIDE SEQUENCE</scope>
    <source>
        <strain evidence="6">CCAP 19/18</strain>
    </source>
</reference>
<dbReference type="EMBL" id="MU069476">
    <property type="protein sequence ID" value="KAF5841776.1"/>
    <property type="molecule type" value="Genomic_DNA"/>
</dbReference>
<dbReference type="InterPro" id="IPR027417">
    <property type="entry name" value="P-loop_NTPase"/>
</dbReference>
<feature type="domain" description="Clp1 N-terminal" evidence="4">
    <location>
        <begin position="20"/>
        <end position="109"/>
    </location>
</feature>
<evidence type="ECO:0000259" key="5">
    <source>
        <dbReference type="Pfam" id="PF16575"/>
    </source>
</evidence>
<evidence type="ECO:0000256" key="1">
    <source>
        <dbReference type="ARBA" id="ARBA00022741"/>
    </source>
</evidence>
<evidence type="ECO:0000313" key="7">
    <source>
        <dbReference type="Proteomes" id="UP000815325"/>
    </source>
</evidence>
<feature type="compositionally biased region" description="Low complexity" evidence="3">
    <location>
        <begin position="110"/>
        <end position="119"/>
    </location>
</feature>
<proteinExistence type="predicted"/>
<protein>
    <submittedName>
        <fullName evidence="6">Uncharacterized protein</fullName>
    </submittedName>
</protein>
<dbReference type="PANTHER" id="PTHR12755">
    <property type="entry name" value="CLEAVAGE/POLYADENYLATION FACTOR IA SUBUNIT CLP1P"/>
    <property type="match status" value="1"/>
</dbReference>
<keyword evidence="1" id="KW-0547">Nucleotide-binding</keyword>
<dbReference type="Gene3D" id="3.40.50.300">
    <property type="entry name" value="P-loop containing nucleotide triphosphate hydrolases"/>
    <property type="match status" value="1"/>
</dbReference>
<dbReference type="Pfam" id="PF16575">
    <property type="entry name" value="CLP1_P"/>
    <property type="match status" value="1"/>
</dbReference>
<dbReference type="Pfam" id="PF16573">
    <property type="entry name" value="CLP1_N"/>
    <property type="match status" value="1"/>
</dbReference>
<dbReference type="InterPro" id="IPR032319">
    <property type="entry name" value="CLP1_P"/>
</dbReference>
<accession>A0ABQ7H4I7</accession>
<evidence type="ECO:0000256" key="3">
    <source>
        <dbReference type="SAM" id="MobiDB-lite"/>
    </source>
</evidence>
<evidence type="ECO:0000313" key="6">
    <source>
        <dbReference type="EMBL" id="KAF5841776.1"/>
    </source>
</evidence>
<gene>
    <name evidence="6" type="ORF">DUNSADRAFT_11092</name>
</gene>
<organism evidence="6 7">
    <name type="scientific">Dunaliella salina</name>
    <name type="common">Green alga</name>
    <name type="synonym">Protococcus salinus</name>
    <dbReference type="NCBI Taxonomy" id="3046"/>
    <lineage>
        <taxon>Eukaryota</taxon>
        <taxon>Viridiplantae</taxon>
        <taxon>Chlorophyta</taxon>
        <taxon>core chlorophytes</taxon>
        <taxon>Chlorophyceae</taxon>
        <taxon>CS clade</taxon>
        <taxon>Chlamydomonadales</taxon>
        <taxon>Dunaliellaceae</taxon>
        <taxon>Dunaliella</taxon>
    </lineage>
</organism>
<dbReference type="PANTHER" id="PTHR12755:SF6">
    <property type="entry name" value="POLYRIBONUCLEOTIDE 5'-HYDROXYL-KINASE CLP1"/>
    <property type="match status" value="1"/>
</dbReference>
<evidence type="ECO:0000256" key="2">
    <source>
        <dbReference type="ARBA" id="ARBA00022840"/>
    </source>
</evidence>
<dbReference type="InterPro" id="IPR045116">
    <property type="entry name" value="Clp1/Grc3"/>
</dbReference>
<name>A0ABQ7H4I7_DUNSA</name>
<dbReference type="InterPro" id="IPR032324">
    <property type="entry name" value="Clp1_N"/>
</dbReference>
<dbReference type="SUPFAM" id="SSF52540">
    <property type="entry name" value="P-loop containing nucleoside triphosphate hydrolases"/>
    <property type="match status" value="1"/>
</dbReference>
<sequence length="199" mass="21979">MEDDDIEDPSLLEQVKEYDLKQNHELRMECKPGRDVRIMLEEGSAEVFGAELQKGNAVDVSGQKLAVYTWTGCKLKVQGLPAMIYEAEDTPVAVYCNLHQMLRQSRQDARQQQQQDQQAGGAPSTQEEGGQRRPPFQIRGHGPRVIIVGPTDSGKSTLTKTLLNWGVRDSWEPTFVDLDVDLANPSSTSSIGKGAQNGP</sequence>
<evidence type="ECO:0000259" key="4">
    <source>
        <dbReference type="Pfam" id="PF16573"/>
    </source>
</evidence>
<dbReference type="Gene3D" id="2.60.120.1030">
    <property type="entry name" value="Clp1, DNA binding domain"/>
    <property type="match status" value="1"/>
</dbReference>
<comment type="caution">
    <text evidence="6">The sequence shown here is derived from an EMBL/GenBank/DDBJ whole genome shotgun (WGS) entry which is preliminary data.</text>
</comment>
<dbReference type="InterPro" id="IPR038239">
    <property type="entry name" value="Clp1_N_sf"/>
</dbReference>
<keyword evidence="7" id="KW-1185">Reference proteome</keyword>
<dbReference type="Proteomes" id="UP000815325">
    <property type="component" value="Unassembled WGS sequence"/>
</dbReference>
<feature type="domain" description="Clp1 P-loop" evidence="5">
    <location>
        <begin position="149"/>
        <end position="181"/>
    </location>
</feature>
<keyword evidence="2" id="KW-0067">ATP-binding</keyword>